<protein>
    <submittedName>
        <fullName evidence="2">Uncharacterized protein</fullName>
    </submittedName>
</protein>
<sequence length="143" mass="15476">MGLCGSRLSTPSSREHHYGPTRASFGIPGTMEDCPEPQQPRRHQNGGGGGDRRQQHGMCNQDVASHHQHPEFCSLELAMLVSMLTCYPDCLLVSLPVPVYPLECLQKAWGGLAVSRIVLDPCPRVCKEYLTAENGCIAGGVAC</sequence>
<proteinExistence type="predicted"/>
<dbReference type="Proteomes" id="UP001281003">
    <property type="component" value="Unassembled WGS sequence"/>
</dbReference>
<name>A0AAE0PB62_SORBR</name>
<gene>
    <name evidence="2" type="ORF">B0T20DRAFT_418308</name>
</gene>
<keyword evidence="3" id="KW-1185">Reference proteome</keyword>
<reference evidence="2" key="2">
    <citation type="submission" date="2023-07" db="EMBL/GenBank/DDBJ databases">
        <authorList>
            <consortium name="Lawrence Berkeley National Laboratory"/>
            <person name="Haridas S."/>
            <person name="Hensen N."/>
            <person name="Bonometti L."/>
            <person name="Westerberg I."/>
            <person name="Brannstrom I.O."/>
            <person name="Guillou S."/>
            <person name="Cros-Aarteil S."/>
            <person name="Calhoun S."/>
            <person name="Kuo A."/>
            <person name="Mondo S."/>
            <person name="Pangilinan J."/>
            <person name="Riley R."/>
            <person name="LaButti K."/>
            <person name="Andreopoulos B."/>
            <person name="Lipzen A."/>
            <person name="Chen C."/>
            <person name="Yanf M."/>
            <person name="Daum C."/>
            <person name="Ng V."/>
            <person name="Clum A."/>
            <person name="Steindorff A."/>
            <person name="Ohm R."/>
            <person name="Martin F."/>
            <person name="Silar P."/>
            <person name="Natvig D."/>
            <person name="Lalanne C."/>
            <person name="Gautier V."/>
            <person name="Ament-velasquez S.L."/>
            <person name="Kruys A."/>
            <person name="Hutchinson M.I."/>
            <person name="Powell A.J."/>
            <person name="Barry K."/>
            <person name="Miller A.N."/>
            <person name="Grigoriev I.V."/>
            <person name="Debuchy R."/>
            <person name="Gladieux P."/>
            <person name="Thoren M.H."/>
            <person name="Johannesson H."/>
        </authorList>
    </citation>
    <scope>NUCLEOTIDE SEQUENCE</scope>
    <source>
        <strain evidence="2">FGSC 1904</strain>
    </source>
</reference>
<evidence type="ECO:0000256" key="1">
    <source>
        <dbReference type="SAM" id="MobiDB-lite"/>
    </source>
</evidence>
<feature type="region of interest" description="Disordered" evidence="1">
    <location>
        <begin position="1"/>
        <end position="62"/>
    </location>
</feature>
<dbReference type="AlphaFoldDB" id="A0AAE0PB62"/>
<organism evidence="2 3">
    <name type="scientific">Sordaria brevicollis</name>
    <dbReference type="NCBI Taxonomy" id="83679"/>
    <lineage>
        <taxon>Eukaryota</taxon>
        <taxon>Fungi</taxon>
        <taxon>Dikarya</taxon>
        <taxon>Ascomycota</taxon>
        <taxon>Pezizomycotina</taxon>
        <taxon>Sordariomycetes</taxon>
        <taxon>Sordariomycetidae</taxon>
        <taxon>Sordariales</taxon>
        <taxon>Sordariaceae</taxon>
        <taxon>Sordaria</taxon>
    </lineage>
</organism>
<evidence type="ECO:0000313" key="3">
    <source>
        <dbReference type="Proteomes" id="UP001281003"/>
    </source>
</evidence>
<reference evidence="2" key="1">
    <citation type="journal article" date="2023" name="Mol. Phylogenet. Evol.">
        <title>Genome-scale phylogeny and comparative genomics of the fungal order Sordariales.</title>
        <authorList>
            <person name="Hensen N."/>
            <person name="Bonometti L."/>
            <person name="Westerberg I."/>
            <person name="Brannstrom I.O."/>
            <person name="Guillou S."/>
            <person name="Cros-Aarteil S."/>
            <person name="Calhoun S."/>
            <person name="Haridas S."/>
            <person name="Kuo A."/>
            <person name="Mondo S."/>
            <person name="Pangilinan J."/>
            <person name="Riley R."/>
            <person name="LaButti K."/>
            <person name="Andreopoulos B."/>
            <person name="Lipzen A."/>
            <person name="Chen C."/>
            <person name="Yan M."/>
            <person name="Daum C."/>
            <person name="Ng V."/>
            <person name="Clum A."/>
            <person name="Steindorff A."/>
            <person name="Ohm R.A."/>
            <person name="Martin F."/>
            <person name="Silar P."/>
            <person name="Natvig D.O."/>
            <person name="Lalanne C."/>
            <person name="Gautier V."/>
            <person name="Ament-Velasquez S.L."/>
            <person name="Kruys A."/>
            <person name="Hutchinson M.I."/>
            <person name="Powell A.J."/>
            <person name="Barry K."/>
            <person name="Miller A.N."/>
            <person name="Grigoriev I.V."/>
            <person name="Debuchy R."/>
            <person name="Gladieux P."/>
            <person name="Hiltunen Thoren M."/>
            <person name="Johannesson H."/>
        </authorList>
    </citation>
    <scope>NUCLEOTIDE SEQUENCE</scope>
    <source>
        <strain evidence="2">FGSC 1904</strain>
    </source>
</reference>
<comment type="caution">
    <text evidence="2">The sequence shown here is derived from an EMBL/GenBank/DDBJ whole genome shotgun (WGS) entry which is preliminary data.</text>
</comment>
<accession>A0AAE0PB62</accession>
<evidence type="ECO:0000313" key="2">
    <source>
        <dbReference type="EMBL" id="KAK3396658.1"/>
    </source>
</evidence>
<dbReference type="EMBL" id="JAUTDP010000009">
    <property type="protein sequence ID" value="KAK3396658.1"/>
    <property type="molecule type" value="Genomic_DNA"/>
</dbReference>